<comment type="subcellular location">
    <subcellularLocation>
        <location evidence="1">Membrane</location>
    </subcellularLocation>
</comment>
<dbReference type="Pfam" id="PF00169">
    <property type="entry name" value="PH"/>
    <property type="match status" value="1"/>
</dbReference>
<evidence type="ECO:0000259" key="4">
    <source>
        <dbReference type="PROSITE" id="PS50003"/>
    </source>
</evidence>
<reference evidence="6" key="1">
    <citation type="submission" date="2025-08" db="UniProtKB">
        <authorList>
            <consortium name="RefSeq"/>
        </authorList>
    </citation>
    <scope>IDENTIFICATION</scope>
    <source>
        <strain evidence="6">Quisiro</strain>
        <tissue evidence="6">Liver</tissue>
    </source>
</reference>
<evidence type="ECO:0000256" key="3">
    <source>
        <dbReference type="SAM" id="MobiDB-lite"/>
    </source>
</evidence>
<dbReference type="InterPro" id="IPR001849">
    <property type="entry name" value="PH_domain"/>
</dbReference>
<evidence type="ECO:0000256" key="1">
    <source>
        <dbReference type="ARBA" id="ARBA00004370"/>
    </source>
</evidence>
<dbReference type="GO" id="GO:0016020">
    <property type="term" value="C:membrane"/>
    <property type="evidence" value="ECO:0007669"/>
    <property type="project" value="UniProtKB-SubCell"/>
</dbReference>
<keyword evidence="2" id="KW-0472">Membrane</keyword>
<evidence type="ECO:0000313" key="6">
    <source>
        <dbReference type="RefSeq" id="XP_013858584.1"/>
    </source>
</evidence>
<name>A0A2I4ASX1_AUSLI</name>
<keyword evidence="5" id="KW-1185">Reference proteome</keyword>
<dbReference type="InterPro" id="IPR039680">
    <property type="entry name" value="PLEKHB1/2"/>
</dbReference>
<dbReference type="InterPro" id="IPR011993">
    <property type="entry name" value="PH-like_dom_sf"/>
</dbReference>
<gene>
    <name evidence="6" type="primary">LOC106514047</name>
</gene>
<proteinExistence type="predicted"/>
<dbReference type="SUPFAM" id="SSF50729">
    <property type="entry name" value="PH domain-like"/>
    <property type="match status" value="1"/>
</dbReference>
<dbReference type="PROSITE" id="PS50003">
    <property type="entry name" value="PH_DOMAIN"/>
    <property type="match status" value="1"/>
</dbReference>
<organism evidence="5 6">
    <name type="scientific">Austrofundulus limnaeus</name>
    <name type="common">Annual killifish</name>
    <dbReference type="NCBI Taxonomy" id="52670"/>
    <lineage>
        <taxon>Eukaryota</taxon>
        <taxon>Metazoa</taxon>
        <taxon>Chordata</taxon>
        <taxon>Craniata</taxon>
        <taxon>Vertebrata</taxon>
        <taxon>Euteleostomi</taxon>
        <taxon>Actinopterygii</taxon>
        <taxon>Neopterygii</taxon>
        <taxon>Teleostei</taxon>
        <taxon>Neoteleostei</taxon>
        <taxon>Acanthomorphata</taxon>
        <taxon>Ovalentaria</taxon>
        <taxon>Atherinomorphae</taxon>
        <taxon>Cyprinodontiformes</taxon>
        <taxon>Rivulidae</taxon>
        <taxon>Austrofundulus</taxon>
    </lineage>
</organism>
<dbReference type="KEGG" id="alim:106514047"/>
<feature type="compositionally biased region" description="Polar residues" evidence="3">
    <location>
        <begin position="175"/>
        <end position="190"/>
    </location>
</feature>
<dbReference type="RefSeq" id="XP_013858584.1">
    <property type="nucleotide sequence ID" value="XM_014003130.1"/>
</dbReference>
<dbReference type="GeneID" id="106514047"/>
<dbReference type="CDD" id="cd00821">
    <property type="entry name" value="PH"/>
    <property type="match status" value="1"/>
</dbReference>
<feature type="domain" description="PH" evidence="4">
    <location>
        <begin position="34"/>
        <end position="136"/>
    </location>
</feature>
<dbReference type="InParanoid" id="A0A2I4ASX1"/>
<dbReference type="PANTHER" id="PTHR14309">
    <property type="entry name" value="EXPRESSED PROTEIN"/>
    <property type="match status" value="1"/>
</dbReference>
<feature type="region of interest" description="Disordered" evidence="3">
    <location>
        <begin position="166"/>
        <end position="202"/>
    </location>
</feature>
<dbReference type="GO" id="GO:0045595">
    <property type="term" value="P:regulation of cell differentiation"/>
    <property type="evidence" value="ECO:0007669"/>
    <property type="project" value="TreeGrafter"/>
</dbReference>
<dbReference type="PANTHER" id="PTHR14309:SF10">
    <property type="entry name" value="PH DOMAIN-CONTAINING PROTEIN"/>
    <property type="match status" value="1"/>
</dbReference>
<dbReference type="STRING" id="52670.A0A2I4ASX1"/>
<protein>
    <submittedName>
        <fullName evidence="6">Uncharacterized protein LOC106514047 isoform X1</fullName>
    </submittedName>
</protein>
<sequence>MMERHSVHSLIHMYISHAAAMITGTPPNVSVPAPPSCPGGFLFKQWKKRFLRLTAEGSLFVCHDTLSPPDQIVLLQSDCEAIVEGKEILDLPKLPSGACRDCCFALILPQSKYLLLLSETPPECSQWLNVLKKVKMSLSSPLSPCKRHQILPPRLILRDLVPEQILDKDPPTPPVSDTESSSPGPTSNASPREKGRNSPRTKNYRRCAQTVGCLRHGTITNAQAMKGVYLLMGGAAASSAVGYLGACSSFSVDAKADLPINADFSGAGPAGVCDMRGAALDSPHYNSFDFEVADSDFDAFDCGGFTF</sequence>
<evidence type="ECO:0000313" key="5">
    <source>
        <dbReference type="Proteomes" id="UP000192220"/>
    </source>
</evidence>
<dbReference type="Proteomes" id="UP000192220">
    <property type="component" value="Unplaced"/>
</dbReference>
<dbReference type="OrthoDB" id="8931680at2759"/>
<dbReference type="Gene3D" id="2.30.29.30">
    <property type="entry name" value="Pleckstrin-homology domain (PH domain)/Phosphotyrosine-binding domain (PTB)"/>
    <property type="match status" value="1"/>
</dbReference>
<dbReference type="AlphaFoldDB" id="A0A2I4ASX1"/>
<accession>A0A2I4ASX1</accession>
<evidence type="ECO:0000256" key="2">
    <source>
        <dbReference type="ARBA" id="ARBA00023136"/>
    </source>
</evidence>